<dbReference type="EMBL" id="JAPZEG010000002">
    <property type="protein sequence ID" value="MDE1202657.1"/>
    <property type="molecule type" value="Genomic_DNA"/>
</dbReference>
<sequence>MEGYEKYESRIQELLFDGMDVHEAWVYMKVMFQIEKSEICFRAYLERSGLIRFAGAGSRKQVKVPDLLETRKKIEKNRRNISKPCQYPDCFRCTYQDCTCNEGLTKKVNEDLVRELGKRG</sequence>
<dbReference type="Proteomes" id="UP001149331">
    <property type="component" value="Unassembled WGS sequence"/>
</dbReference>
<dbReference type="RefSeq" id="WP_272583394.1">
    <property type="nucleotide sequence ID" value="NZ_JAPZEG010000002.1"/>
</dbReference>
<evidence type="ECO:0000313" key="2">
    <source>
        <dbReference type="Proteomes" id="UP001149331"/>
    </source>
</evidence>
<dbReference type="AlphaFoldDB" id="A0AAW6K398"/>
<proteinExistence type="predicted"/>
<accession>A0AAW6K398</accession>
<reference evidence="1" key="1">
    <citation type="submission" date="2022-12" db="EMBL/GenBank/DDBJ databases">
        <title>Genome of R. gnavus strain RSHDN_120.</title>
        <authorList>
            <person name="Abdugheni R."/>
        </authorList>
    </citation>
    <scope>NUCLEOTIDE SEQUENCE</scope>
    <source>
        <strain evidence="1">RSHDN_120</strain>
    </source>
</reference>
<comment type="caution">
    <text evidence="1">The sequence shown here is derived from an EMBL/GenBank/DDBJ whole genome shotgun (WGS) entry which is preliminary data.</text>
</comment>
<evidence type="ECO:0000313" key="1">
    <source>
        <dbReference type="EMBL" id="MDE1202657.1"/>
    </source>
</evidence>
<gene>
    <name evidence="1" type="ORF">O4N78_03550</name>
</gene>
<organism evidence="1 2">
    <name type="scientific">Mediterraneibacter gnavus</name>
    <name type="common">Ruminococcus gnavus</name>
    <dbReference type="NCBI Taxonomy" id="33038"/>
    <lineage>
        <taxon>Bacteria</taxon>
        <taxon>Bacillati</taxon>
        <taxon>Bacillota</taxon>
        <taxon>Clostridia</taxon>
        <taxon>Lachnospirales</taxon>
        <taxon>Lachnospiraceae</taxon>
        <taxon>Mediterraneibacter</taxon>
    </lineage>
</organism>
<protein>
    <submittedName>
        <fullName evidence="1">Uncharacterized protein</fullName>
    </submittedName>
</protein>
<name>A0AAW6K398_MEDGN</name>